<dbReference type="RefSeq" id="WP_133765275.1">
    <property type="nucleotide sequence ID" value="NZ_BAAARP010000001.1"/>
</dbReference>
<proteinExistence type="predicted"/>
<keyword evidence="3" id="KW-1185">Reference proteome</keyword>
<name>A0A4R7FRX4_9MICO</name>
<dbReference type="OrthoDB" id="4878571at2"/>
<keyword evidence="1" id="KW-0472">Membrane</keyword>
<keyword evidence="1" id="KW-1133">Transmembrane helix</keyword>
<dbReference type="EMBL" id="SOAM01000001">
    <property type="protein sequence ID" value="TDS80570.1"/>
    <property type="molecule type" value="Genomic_DNA"/>
</dbReference>
<evidence type="ECO:0008006" key="4">
    <source>
        <dbReference type="Google" id="ProtNLM"/>
    </source>
</evidence>
<feature type="transmembrane region" description="Helical" evidence="1">
    <location>
        <begin position="63"/>
        <end position="85"/>
    </location>
</feature>
<keyword evidence="1" id="KW-0812">Transmembrane</keyword>
<feature type="transmembrane region" description="Helical" evidence="1">
    <location>
        <begin position="34"/>
        <end position="51"/>
    </location>
</feature>
<dbReference type="Proteomes" id="UP000295344">
    <property type="component" value="Unassembled WGS sequence"/>
</dbReference>
<evidence type="ECO:0000256" key="1">
    <source>
        <dbReference type="SAM" id="Phobius"/>
    </source>
</evidence>
<dbReference type="AlphaFoldDB" id="A0A4R7FRX4"/>
<sequence length="162" mass="16329">MSLQPFAIAALALLVVALLVWRQLRWTRFDASRVLRLPVVLGALGLVEIATSTTVRLEAVDVAVLAAEVAVAVGIGAAMGARTVFRPSPTAPGAWEARTGAVGAALWLVIIAMRIGVSVAGPAIGVHAATSAGVSLLVLAAARGATALIARSRAPQAAPVSA</sequence>
<organism evidence="2 3">
    <name type="scientific">Amnibacterium kyonggiense</name>
    <dbReference type="NCBI Taxonomy" id="595671"/>
    <lineage>
        <taxon>Bacteria</taxon>
        <taxon>Bacillati</taxon>
        <taxon>Actinomycetota</taxon>
        <taxon>Actinomycetes</taxon>
        <taxon>Micrococcales</taxon>
        <taxon>Microbacteriaceae</taxon>
        <taxon>Amnibacterium</taxon>
    </lineage>
</organism>
<evidence type="ECO:0000313" key="3">
    <source>
        <dbReference type="Proteomes" id="UP000295344"/>
    </source>
</evidence>
<evidence type="ECO:0000313" key="2">
    <source>
        <dbReference type="EMBL" id="TDS80570.1"/>
    </source>
</evidence>
<feature type="transmembrane region" description="Helical" evidence="1">
    <location>
        <begin position="97"/>
        <end position="117"/>
    </location>
</feature>
<feature type="transmembrane region" description="Helical" evidence="1">
    <location>
        <begin position="6"/>
        <end position="22"/>
    </location>
</feature>
<accession>A0A4R7FRX4</accession>
<feature type="transmembrane region" description="Helical" evidence="1">
    <location>
        <begin position="123"/>
        <end position="142"/>
    </location>
</feature>
<protein>
    <recommendedName>
        <fullName evidence="4">DUF1453 domain-containing protein</fullName>
    </recommendedName>
</protein>
<comment type="caution">
    <text evidence="2">The sequence shown here is derived from an EMBL/GenBank/DDBJ whole genome shotgun (WGS) entry which is preliminary data.</text>
</comment>
<gene>
    <name evidence="2" type="ORF">CLV52_1136</name>
</gene>
<reference evidence="2 3" key="1">
    <citation type="submission" date="2019-03" db="EMBL/GenBank/DDBJ databases">
        <title>Genomic Encyclopedia of Archaeal and Bacterial Type Strains, Phase II (KMG-II): from individual species to whole genera.</title>
        <authorList>
            <person name="Goeker M."/>
        </authorList>
    </citation>
    <scope>NUCLEOTIDE SEQUENCE [LARGE SCALE GENOMIC DNA]</scope>
    <source>
        <strain evidence="2 3">DSM 24782</strain>
    </source>
</reference>